<dbReference type="InterPro" id="IPR001789">
    <property type="entry name" value="Sig_transdc_resp-reg_receiver"/>
</dbReference>
<dbReference type="InterPro" id="IPR013655">
    <property type="entry name" value="PAS_fold_3"/>
</dbReference>
<dbReference type="Pfam" id="PF00072">
    <property type="entry name" value="Response_reg"/>
    <property type="match status" value="2"/>
</dbReference>
<feature type="domain" description="HTH luxR-type" evidence="11">
    <location>
        <begin position="1157"/>
        <end position="1222"/>
    </location>
</feature>
<dbReference type="Gene3D" id="3.40.50.2300">
    <property type="match status" value="2"/>
</dbReference>
<dbReference type="Pfam" id="PF02518">
    <property type="entry name" value="HATPase_c"/>
    <property type="match status" value="1"/>
</dbReference>
<dbReference type="PROSITE" id="PS50043">
    <property type="entry name" value="HTH_LUXR_2"/>
    <property type="match status" value="1"/>
</dbReference>
<accession>A0A840ZIN0</accession>
<dbReference type="Pfam" id="PF08447">
    <property type="entry name" value="PAS_3"/>
    <property type="match status" value="2"/>
</dbReference>
<evidence type="ECO:0000256" key="8">
    <source>
        <dbReference type="ARBA" id="ARBA00023163"/>
    </source>
</evidence>
<dbReference type="InterPro" id="IPR004358">
    <property type="entry name" value="Sig_transdc_His_kin-like_C"/>
</dbReference>
<dbReference type="SMART" id="SM00388">
    <property type="entry name" value="HisKA"/>
    <property type="match status" value="1"/>
</dbReference>
<dbReference type="GO" id="GO:0000155">
    <property type="term" value="F:phosphorelay sensor kinase activity"/>
    <property type="evidence" value="ECO:0007669"/>
    <property type="project" value="InterPro"/>
</dbReference>
<dbReference type="Gene3D" id="1.10.287.130">
    <property type="match status" value="1"/>
</dbReference>
<organism evidence="16 17">
    <name type="scientific">Methylorubrum rhodinum</name>
    <dbReference type="NCBI Taxonomy" id="29428"/>
    <lineage>
        <taxon>Bacteria</taxon>
        <taxon>Pseudomonadati</taxon>
        <taxon>Pseudomonadota</taxon>
        <taxon>Alphaproteobacteria</taxon>
        <taxon>Hyphomicrobiales</taxon>
        <taxon>Methylobacteriaceae</taxon>
        <taxon>Methylorubrum</taxon>
    </lineage>
</organism>
<dbReference type="Gene3D" id="1.10.10.10">
    <property type="entry name" value="Winged helix-like DNA-binding domain superfamily/Winged helix DNA-binding domain"/>
    <property type="match status" value="1"/>
</dbReference>
<dbReference type="InterPro" id="IPR011006">
    <property type="entry name" value="CheY-like_superfamily"/>
</dbReference>
<dbReference type="SMART" id="SM00091">
    <property type="entry name" value="PAS"/>
    <property type="match status" value="2"/>
</dbReference>
<dbReference type="RefSeq" id="WP_183568297.1">
    <property type="nucleotide sequence ID" value="NZ_JACHOP010000006.1"/>
</dbReference>
<evidence type="ECO:0000256" key="3">
    <source>
        <dbReference type="ARBA" id="ARBA00022553"/>
    </source>
</evidence>
<keyword evidence="17" id="KW-1185">Reference proteome</keyword>
<dbReference type="PRINTS" id="PR00038">
    <property type="entry name" value="HTHLUXR"/>
</dbReference>
<evidence type="ECO:0000256" key="7">
    <source>
        <dbReference type="ARBA" id="ARBA00023125"/>
    </source>
</evidence>
<evidence type="ECO:0000256" key="6">
    <source>
        <dbReference type="ARBA" id="ARBA00023015"/>
    </source>
</evidence>
<dbReference type="FunFam" id="3.30.565.10:FF:000006">
    <property type="entry name" value="Sensor histidine kinase WalK"/>
    <property type="match status" value="1"/>
</dbReference>
<dbReference type="InterPro" id="IPR036388">
    <property type="entry name" value="WH-like_DNA-bd_sf"/>
</dbReference>
<dbReference type="GO" id="GO:0006355">
    <property type="term" value="P:regulation of DNA-templated transcription"/>
    <property type="evidence" value="ECO:0007669"/>
    <property type="project" value="InterPro"/>
</dbReference>
<feature type="domain" description="PAS" evidence="14">
    <location>
        <begin position="906"/>
        <end position="978"/>
    </location>
</feature>
<dbReference type="Gene3D" id="3.30.450.20">
    <property type="entry name" value="PAS domain"/>
    <property type="match status" value="3"/>
</dbReference>
<dbReference type="InterPro" id="IPR029016">
    <property type="entry name" value="GAF-like_dom_sf"/>
</dbReference>
<dbReference type="Gene3D" id="3.30.565.10">
    <property type="entry name" value="Histidine kinase-like ATPase, C-terminal domain"/>
    <property type="match status" value="1"/>
</dbReference>
<feature type="region of interest" description="Disordered" evidence="10">
    <location>
        <begin position="1225"/>
        <end position="1253"/>
    </location>
</feature>
<evidence type="ECO:0000256" key="4">
    <source>
        <dbReference type="ARBA" id="ARBA00022679"/>
    </source>
</evidence>
<gene>
    <name evidence="16" type="ORF">HNR00_001871</name>
</gene>
<evidence type="ECO:0000256" key="9">
    <source>
        <dbReference type="PROSITE-ProRule" id="PRU00169"/>
    </source>
</evidence>
<dbReference type="PROSITE" id="PS50112">
    <property type="entry name" value="PAS"/>
    <property type="match status" value="2"/>
</dbReference>
<dbReference type="EMBL" id="JACHOP010000006">
    <property type="protein sequence ID" value="MBB5757160.1"/>
    <property type="molecule type" value="Genomic_DNA"/>
</dbReference>
<feature type="region of interest" description="Disordered" evidence="10">
    <location>
        <begin position="614"/>
        <end position="635"/>
    </location>
</feature>
<keyword evidence="8" id="KW-0804">Transcription</keyword>
<dbReference type="SUPFAM" id="SSF55781">
    <property type="entry name" value="GAF domain-like"/>
    <property type="match status" value="1"/>
</dbReference>
<feature type="domain" description="Histidine kinase" evidence="12">
    <location>
        <begin position="364"/>
        <end position="582"/>
    </location>
</feature>
<keyword evidence="4" id="KW-0808">Transferase</keyword>
<dbReference type="SUPFAM" id="SSF52172">
    <property type="entry name" value="CheY-like"/>
    <property type="match status" value="2"/>
</dbReference>
<dbReference type="InterPro" id="IPR035965">
    <property type="entry name" value="PAS-like_dom_sf"/>
</dbReference>
<dbReference type="PROSITE" id="PS50109">
    <property type="entry name" value="HIS_KIN"/>
    <property type="match status" value="1"/>
</dbReference>
<evidence type="ECO:0000256" key="5">
    <source>
        <dbReference type="ARBA" id="ARBA00022777"/>
    </source>
</evidence>
<dbReference type="SMART" id="SM00387">
    <property type="entry name" value="HATPase_c"/>
    <property type="match status" value="1"/>
</dbReference>
<dbReference type="InterPro" id="IPR000014">
    <property type="entry name" value="PAS"/>
</dbReference>
<dbReference type="PRINTS" id="PR00344">
    <property type="entry name" value="BCTRLSENSOR"/>
</dbReference>
<comment type="catalytic activity">
    <reaction evidence="1">
        <text>ATP + protein L-histidine = ADP + protein N-phospho-L-histidine.</text>
        <dbReference type="EC" id="2.7.13.3"/>
    </reaction>
</comment>
<keyword evidence="3 9" id="KW-0597">Phosphoprotein</keyword>
<feature type="compositionally biased region" description="Basic and acidic residues" evidence="10">
    <location>
        <begin position="1225"/>
        <end position="1237"/>
    </location>
</feature>
<evidence type="ECO:0000256" key="2">
    <source>
        <dbReference type="ARBA" id="ARBA00012438"/>
    </source>
</evidence>
<dbReference type="SMART" id="SM00448">
    <property type="entry name" value="REC"/>
    <property type="match status" value="2"/>
</dbReference>
<dbReference type="Pfam" id="PF00512">
    <property type="entry name" value="HisKA"/>
    <property type="match status" value="1"/>
</dbReference>
<feature type="domain" description="Response regulatory" evidence="13">
    <location>
        <begin position="1028"/>
        <end position="1141"/>
    </location>
</feature>
<evidence type="ECO:0000259" key="11">
    <source>
        <dbReference type="PROSITE" id="PS50043"/>
    </source>
</evidence>
<dbReference type="PROSITE" id="PS50113">
    <property type="entry name" value="PAC"/>
    <property type="match status" value="1"/>
</dbReference>
<dbReference type="InterPro" id="IPR016032">
    <property type="entry name" value="Sig_transdc_resp-reg_C-effctor"/>
</dbReference>
<dbReference type="CDD" id="cd00130">
    <property type="entry name" value="PAS"/>
    <property type="match status" value="1"/>
</dbReference>
<dbReference type="AlphaFoldDB" id="A0A840ZIN0"/>
<dbReference type="Gene3D" id="3.30.450.40">
    <property type="match status" value="1"/>
</dbReference>
<dbReference type="SUPFAM" id="SSF55874">
    <property type="entry name" value="ATPase domain of HSP90 chaperone/DNA topoisomerase II/histidine kinase"/>
    <property type="match status" value="1"/>
</dbReference>
<dbReference type="InterPro" id="IPR003661">
    <property type="entry name" value="HisK_dim/P_dom"/>
</dbReference>
<evidence type="ECO:0000256" key="1">
    <source>
        <dbReference type="ARBA" id="ARBA00000085"/>
    </source>
</evidence>
<dbReference type="InterPro" id="IPR036890">
    <property type="entry name" value="HATPase_C_sf"/>
</dbReference>
<dbReference type="CDD" id="cd06170">
    <property type="entry name" value="LuxR_C_like"/>
    <property type="match status" value="1"/>
</dbReference>
<dbReference type="GO" id="GO:0003677">
    <property type="term" value="F:DNA binding"/>
    <property type="evidence" value="ECO:0007669"/>
    <property type="project" value="UniProtKB-KW"/>
</dbReference>
<feature type="domain" description="PAC" evidence="15">
    <location>
        <begin position="853"/>
        <end position="905"/>
    </location>
</feature>
<dbReference type="EC" id="2.7.13.3" evidence="2"/>
<feature type="domain" description="Response regulatory" evidence="13">
    <location>
        <begin position="645"/>
        <end position="761"/>
    </location>
</feature>
<dbReference type="SMART" id="SM00421">
    <property type="entry name" value="HTH_LUXR"/>
    <property type="match status" value="1"/>
</dbReference>
<dbReference type="InterPro" id="IPR000792">
    <property type="entry name" value="Tscrpt_reg_LuxR_C"/>
</dbReference>
<keyword evidence="5" id="KW-0418">Kinase</keyword>
<sequence>MTPRASALPSGTPLAFLNGGGELGALMRAKDWSETPLGSPETWSGSIKTAISICLNSRFPILIWIGKDLRIVYNDAYIPFFGGAKHPAMLGEPGRIAWGEIWPAIASMHDEVGAGRATWVEHYQMFFARTVPHEEVYVTFGYSPILDENGRRIEGVFCACYETTEEVVRERRLSTLRHLGARSAEHRTVEIACREAAEVLDGNPLDIPFAALYLSNEEGGGARRVAGTRRLGERAAFPAVHPIRDVVAADGPWPLGLVAETARAAEVTDLPSRGCQVTTPLWSDPVETAFVLPLKNANHQRPAGFLIVGVSPRRIIDAGYRSFLDLVAGHIATTIADARVLEEERRQAETLAQLDRAKTAFFSNVSHEFRTPLTLMLGPLGELLAKPEGALAPDARVLATVAHRNSLRLLKLVNTLLDFSRIEAGRAQACYEPCDLARYTAELASSFGSACDRAGLRLDIVCDPLPEPVYVDHDMWEKIVLNLLSNAFKFTFDGGIAVRLEAAPGGAALRVSDTGVGIPAAELPRVFERFHRVDNRKGRSHEGSGIGLALVQELVRLHGGTITMESREDHGTSLTVLVPFGTDHLPAEWIGGSRSLSSTASRAEAFVEEARRWLPGPAEEPAEDRSPVVEDAQAAAPPTEALDARILLADDNADMRSYLVRLLTGQGWVVEAVADGEAALAAARRHRPDLVLSDVMMPGLSGLGLAAALRRDPHFTEVPILLLSARAAEDARVEGLGMGVDDYLVKPFSARELLARVKTHLVLAGLRRTAAARVRRSEARLQAAIDLVGLSPYSWDPATGALEWDARLKAMWGLPPDAHVDQDVWWSAIHPEDRPLVEEAVGRCIDPAGDGVYHVEYRAIGIEDSVERWVSTYGRTTFENGRPVEFTGAALEVTERKRAEAALRESEERFRRFAEHTADVLWLADLESGGIDYLSPAFAQVWGMPADDMPDIASWLMSVHPEDRDAAAQAVERVGGGETLVLEYRIQRASDRAVRRIRDTFFPIPDLDGRIRSAGGIAQDVTVDTGLRAYVVADGDDARRGLVGTLQAAGYEVRAFASGQAFLKMAGSLIPGCVVFNLGDAGGLAVLSELRAARAHLPVVALGTSGGDVGFGVRVMKAGAADFLELPWTPESLLFAVRTALAALRAEADRARGGDEARSRIAGLSGREREVLEGLLAGGTNKTIARTLGLSPRTVEIHRARVMEALGARTLPEAVLLATAAGVRPADHGGNAREARHPSGKPAARGPPITGER</sequence>
<proteinExistence type="predicted"/>
<dbReference type="Pfam" id="PF00196">
    <property type="entry name" value="GerE"/>
    <property type="match status" value="1"/>
</dbReference>
<dbReference type="PROSITE" id="PS50110">
    <property type="entry name" value="RESPONSE_REGULATORY"/>
    <property type="match status" value="2"/>
</dbReference>
<dbReference type="SUPFAM" id="SSF46894">
    <property type="entry name" value="C-terminal effector domain of the bipartite response regulators"/>
    <property type="match status" value="1"/>
</dbReference>
<evidence type="ECO:0000259" key="14">
    <source>
        <dbReference type="PROSITE" id="PS50112"/>
    </source>
</evidence>
<keyword evidence="7" id="KW-0238">DNA-binding</keyword>
<evidence type="ECO:0000313" key="17">
    <source>
        <dbReference type="Proteomes" id="UP000583454"/>
    </source>
</evidence>
<dbReference type="SUPFAM" id="SSF55785">
    <property type="entry name" value="PYP-like sensor domain (PAS domain)"/>
    <property type="match status" value="2"/>
</dbReference>
<dbReference type="NCBIfam" id="TIGR00229">
    <property type="entry name" value="sensory_box"/>
    <property type="match status" value="2"/>
</dbReference>
<dbReference type="PANTHER" id="PTHR43547">
    <property type="entry name" value="TWO-COMPONENT HISTIDINE KINASE"/>
    <property type="match status" value="1"/>
</dbReference>
<comment type="caution">
    <text evidence="16">The sequence shown here is derived from an EMBL/GenBank/DDBJ whole genome shotgun (WGS) entry which is preliminary data.</text>
</comment>
<evidence type="ECO:0000259" key="12">
    <source>
        <dbReference type="PROSITE" id="PS50109"/>
    </source>
</evidence>
<feature type="domain" description="PAS" evidence="14">
    <location>
        <begin position="777"/>
        <end position="848"/>
    </location>
</feature>
<dbReference type="CDD" id="cd00082">
    <property type="entry name" value="HisKA"/>
    <property type="match status" value="1"/>
</dbReference>
<keyword evidence="6" id="KW-0805">Transcription regulation</keyword>
<dbReference type="InterPro" id="IPR005467">
    <property type="entry name" value="His_kinase_dom"/>
</dbReference>
<dbReference type="Proteomes" id="UP000583454">
    <property type="component" value="Unassembled WGS sequence"/>
</dbReference>
<evidence type="ECO:0000259" key="13">
    <source>
        <dbReference type="PROSITE" id="PS50110"/>
    </source>
</evidence>
<protein>
    <recommendedName>
        <fullName evidence="2">histidine kinase</fullName>
        <ecNumber evidence="2">2.7.13.3</ecNumber>
    </recommendedName>
</protein>
<dbReference type="PANTHER" id="PTHR43547:SF2">
    <property type="entry name" value="HYBRID SIGNAL TRANSDUCTION HISTIDINE KINASE C"/>
    <property type="match status" value="1"/>
</dbReference>
<evidence type="ECO:0000256" key="10">
    <source>
        <dbReference type="SAM" id="MobiDB-lite"/>
    </source>
</evidence>
<dbReference type="InterPro" id="IPR000700">
    <property type="entry name" value="PAS-assoc_C"/>
</dbReference>
<evidence type="ECO:0000313" key="16">
    <source>
        <dbReference type="EMBL" id="MBB5757160.1"/>
    </source>
</evidence>
<dbReference type="InterPro" id="IPR036097">
    <property type="entry name" value="HisK_dim/P_sf"/>
</dbReference>
<reference evidence="16 17" key="1">
    <citation type="submission" date="2020-08" db="EMBL/GenBank/DDBJ databases">
        <title>Genomic Encyclopedia of Type Strains, Phase IV (KMG-IV): sequencing the most valuable type-strain genomes for metagenomic binning, comparative biology and taxonomic classification.</title>
        <authorList>
            <person name="Goeker M."/>
        </authorList>
    </citation>
    <scope>NUCLEOTIDE SEQUENCE [LARGE SCALE GENOMIC DNA]</scope>
    <source>
        <strain evidence="16 17">DSM 2163</strain>
    </source>
</reference>
<evidence type="ECO:0000259" key="15">
    <source>
        <dbReference type="PROSITE" id="PS50113"/>
    </source>
</evidence>
<feature type="modified residue" description="4-aspartylphosphate" evidence="9">
    <location>
        <position position="694"/>
    </location>
</feature>
<dbReference type="SUPFAM" id="SSF47384">
    <property type="entry name" value="Homodimeric domain of signal transducing histidine kinase"/>
    <property type="match status" value="1"/>
</dbReference>
<name>A0A840ZIN0_9HYPH</name>
<dbReference type="InterPro" id="IPR003594">
    <property type="entry name" value="HATPase_dom"/>
</dbReference>
<comment type="caution">
    <text evidence="9">Lacks conserved residue(s) required for the propagation of feature annotation.</text>
</comment>